<dbReference type="InterPro" id="IPR036812">
    <property type="entry name" value="NAD(P)_OxRdtase_dom_sf"/>
</dbReference>
<feature type="domain" description="NADP-dependent oxidoreductase" evidence="4">
    <location>
        <begin position="2"/>
        <end position="137"/>
    </location>
</feature>
<dbReference type="Proteomes" id="UP000026682">
    <property type="component" value="Unassembled WGS sequence"/>
</dbReference>
<comment type="caution">
    <text evidence="5">The sequence shown here is derived from an EMBL/GenBank/DDBJ whole genome shotgun (WGS) entry which is preliminary data.</text>
</comment>
<dbReference type="PROSITE" id="PS00062">
    <property type="entry name" value="ALDOKETO_REDUCTASE_2"/>
    <property type="match status" value="1"/>
</dbReference>
<protein>
    <submittedName>
        <fullName evidence="5">2,5-diketo-D-gluconic acid reductase A domain protein</fullName>
    </submittedName>
</protein>
<dbReference type="AlphaFoldDB" id="A0A158M1Q7"/>
<name>A0A158M1Q7_9BORD</name>
<evidence type="ECO:0000256" key="1">
    <source>
        <dbReference type="ARBA" id="ARBA00007905"/>
    </source>
</evidence>
<evidence type="ECO:0000313" key="5">
    <source>
        <dbReference type="EMBL" id="KAK89754.1"/>
    </source>
</evidence>
<evidence type="ECO:0000313" key="6">
    <source>
        <dbReference type="Proteomes" id="UP000026682"/>
    </source>
</evidence>
<dbReference type="EMBL" id="JFZZ01000089">
    <property type="protein sequence ID" value="KAK89754.1"/>
    <property type="molecule type" value="Genomic_DNA"/>
</dbReference>
<evidence type="ECO:0000256" key="2">
    <source>
        <dbReference type="ARBA" id="ARBA00022857"/>
    </source>
</evidence>
<comment type="similarity">
    <text evidence="1">Belongs to the aldo/keto reductase family.</text>
</comment>
<reference evidence="5 6" key="1">
    <citation type="submission" date="2014-03" db="EMBL/GenBank/DDBJ databases">
        <title>Genome sequence of Bordetella holmseii.</title>
        <authorList>
            <person name="Harvill E."/>
            <person name="Goodfield L.L."/>
            <person name="Ivanov Y."/>
            <person name="Meyer J.A."/>
            <person name="Newth C."/>
            <person name="Cassiday P."/>
            <person name="Tondella M.L."/>
            <person name="Liao P."/>
            <person name="Zimmerman J."/>
            <person name="Meert K."/>
            <person name="Wessel D."/>
            <person name="Berger J."/>
            <person name="Dean J.M."/>
            <person name="Holubkov R."/>
            <person name="Burr J."/>
            <person name="Liu T."/>
            <person name="Brinkac L.M."/>
            <person name="Sanka R."/>
            <person name="Kim M."/>
            <person name="Losada L."/>
        </authorList>
    </citation>
    <scope>NUCLEOTIDE SEQUENCE [LARGE SCALE GENOMIC DNA]</scope>
    <source>
        <strain evidence="5 6">CDC-H585-BH</strain>
    </source>
</reference>
<proteinExistence type="inferred from homology"/>
<dbReference type="InterPro" id="IPR020471">
    <property type="entry name" value="AKR"/>
</dbReference>
<dbReference type="PANTHER" id="PTHR43827:SF3">
    <property type="entry name" value="NADP-DEPENDENT OXIDOREDUCTASE DOMAIN-CONTAINING PROTEIN"/>
    <property type="match status" value="1"/>
</dbReference>
<dbReference type="PROSITE" id="PS00063">
    <property type="entry name" value="ALDOKETO_REDUCTASE_3"/>
    <property type="match status" value="1"/>
</dbReference>
<sequence length="151" mass="16319">MVELREAGLTRSIGVSNFTRENLTLLMEQTGVIPAVNQIELHPDFAQRELRAFHADHGIATESWSPLGQGGATHDPTIADIAQRLGKTAAQVILRWHLQSGLIVIPKSVTPARIKANIDVFGFELSSADMQAIDGLSNGKRLGPDPAVYKG</sequence>
<accession>A0A158M1Q7</accession>
<dbReference type="PATRIC" id="fig|1331206.3.peg.2437"/>
<evidence type="ECO:0000259" key="4">
    <source>
        <dbReference type="Pfam" id="PF00248"/>
    </source>
</evidence>
<dbReference type="PANTHER" id="PTHR43827">
    <property type="entry name" value="2,5-DIKETO-D-GLUCONIC ACID REDUCTASE"/>
    <property type="match status" value="1"/>
</dbReference>
<dbReference type="Gene3D" id="3.20.20.100">
    <property type="entry name" value="NADP-dependent oxidoreductase domain"/>
    <property type="match status" value="1"/>
</dbReference>
<evidence type="ECO:0000256" key="3">
    <source>
        <dbReference type="ARBA" id="ARBA00023002"/>
    </source>
</evidence>
<keyword evidence="2" id="KW-0521">NADP</keyword>
<dbReference type="PRINTS" id="PR00069">
    <property type="entry name" value="ALDKETRDTASE"/>
</dbReference>
<dbReference type="InterPro" id="IPR023210">
    <property type="entry name" value="NADP_OxRdtase_dom"/>
</dbReference>
<dbReference type="SUPFAM" id="SSF51430">
    <property type="entry name" value="NAD(P)-linked oxidoreductase"/>
    <property type="match status" value="1"/>
</dbReference>
<dbReference type="Pfam" id="PF00248">
    <property type="entry name" value="Aldo_ket_red"/>
    <property type="match status" value="1"/>
</dbReference>
<gene>
    <name evidence="5" type="ORF">L497_0600</name>
</gene>
<dbReference type="GO" id="GO:0016616">
    <property type="term" value="F:oxidoreductase activity, acting on the CH-OH group of donors, NAD or NADP as acceptor"/>
    <property type="evidence" value="ECO:0007669"/>
    <property type="project" value="UniProtKB-ARBA"/>
</dbReference>
<organism evidence="5 6">
    <name type="scientific">Bordetella holmesii CDC-H585-BH</name>
    <dbReference type="NCBI Taxonomy" id="1331206"/>
    <lineage>
        <taxon>Bacteria</taxon>
        <taxon>Pseudomonadati</taxon>
        <taxon>Pseudomonadota</taxon>
        <taxon>Betaproteobacteria</taxon>
        <taxon>Burkholderiales</taxon>
        <taxon>Alcaligenaceae</taxon>
        <taxon>Bordetella</taxon>
    </lineage>
</organism>
<keyword evidence="3" id="KW-0560">Oxidoreductase</keyword>
<dbReference type="InterPro" id="IPR018170">
    <property type="entry name" value="Aldo/ket_reductase_CS"/>
</dbReference>